<dbReference type="AlphaFoldDB" id="A0A382VIN9"/>
<protein>
    <recommendedName>
        <fullName evidence="1">PDZ domain-containing protein</fullName>
    </recommendedName>
</protein>
<dbReference type="Pfam" id="PF13180">
    <property type="entry name" value="PDZ_2"/>
    <property type="match status" value="1"/>
</dbReference>
<name>A0A382VIN9_9ZZZZ</name>
<sequence>MLNTKVKIGLMQVLLVVCCSAIAHQHEGKTKEIAKSDKDIVAIAQGWIKIRSTNQQLTADYVKAHMAESGTINGGRYVGFGFVFDPENEGRMVVARIVDESPASKVLEVGDEFVEVNEVEVNQENMDKLSFRGKPGEQVQTVLIRDGKKMSVSIARGIISNVYGKTILLDEIASANPDNWGVDELTIHESVRNDNVVYVWSEFKDVENSSKLPFESHQVTRFVFD</sequence>
<feature type="non-terminal residue" evidence="2">
    <location>
        <position position="225"/>
    </location>
</feature>
<organism evidence="2">
    <name type="scientific">marine metagenome</name>
    <dbReference type="NCBI Taxonomy" id="408172"/>
    <lineage>
        <taxon>unclassified sequences</taxon>
        <taxon>metagenomes</taxon>
        <taxon>ecological metagenomes</taxon>
    </lineage>
</organism>
<reference evidence="2" key="1">
    <citation type="submission" date="2018-05" db="EMBL/GenBank/DDBJ databases">
        <authorList>
            <person name="Lanie J.A."/>
            <person name="Ng W.-L."/>
            <person name="Kazmierczak K.M."/>
            <person name="Andrzejewski T.M."/>
            <person name="Davidsen T.M."/>
            <person name="Wayne K.J."/>
            <person name="Tettelin H."/>
            <person name="Glass J.I."/>
            <person name="Rusch D."/>
            <person name="Podicherti R."/>
            <person name="Tsui H.-C.T."/>
            <person name="Winkler M.E."/>
        </authorList>
    </citation>
    <scope>NUCLEOTIDE SEQUENCE</scope>
</reference>
<accession>A0A382VIN9</accession>
<dbReference type="InterPro" id="IPR036034">
    <property type="entry name" value="PDZ_sf"/>
</dbReference>
<evidence type="ECO:0000313" key="2">
    <source>
        <dbReference type="EMBL" id="SVD46363.1"/>
    </source>
</evidence>
<feature type="domain" description="PDZ" evidence="1">
    <location>
        <begin position="61"/>
        <end position="158"/>
    </location>
</feature>
<gene>
    <name evidence="2" type="ORF">METZ01_LOCUS399217</name>
</gene>
<proteinExistence type="predicted"/>
<dbReference type="Gene3D" id="2.30.42.10">
    <property type="match status" value="1"/>
</dbReference>
<dbReference type="InterPro" id="IPR001478">
    <property type="entry name" value="PDZ"/>
</dbReference>
<evidence type="ECO:0000259" key="1">
    <source>
        <dbReference type="PROSITE" id="PS50106"/>
    </source>
</evidence>
<dbReference type="PROSITE" id="PS50106">
    <property type="entry name" value="PDZ"/>
    <property type="match status" value="1"/>
</dbReference>
<feature type="non-terminal residue" evidence="2">
    <location>
        <position position="1"/>
    </location>
</feature>
<dbReference type="EMBL" id="UINC01152267">
    <property type="protein sequence ID" value="SVD46363.1"/>
    <property type="molecule type" value="Genomic_DNA"/>
</dbReference>
<dbReference type="SUPFAM" id="SSF50156">
    <property type="entry name" value="PDZ domain-like"/>
    <property type="match status" value="1"/>
</dbReference>
<dbReference type="SMART" id="SM00228">
    <property type="entry name" value="PDZ"/>
    <property type="match status" value="1"/>
</dbReference>